<sequence length="321" mass="34809">RNADAACCRAHRERQTGRAASLSRHSAALCLMTAAMDPAGAAPGAWVLPVKCRLEEAGLSETRLLLLRRAHLDELHCKLGWLFNLQGRYQLKYLDRFGDLITFSSDEEFQLALNNFSPPEFRILVTPADDAALATSRSARRRWTTRPAPTRGAAPEEASKAAAAAPAAAASVLPAAAAPADRLRPVSDGASSVSAAEKPSVRRIRELRDSPLKSSPPPNAAVSGDRRAVFRPDYLRPRTATQRKCPATAPAVQASLAGYRQNVAAKGIDGSDFVHFGIECSRCGTDPLIGWRFKCSLCPNYNMCAACFHRYSHGHGFYRLP</sequence>
<evidence type="ECO:0000256" key="1">
    <source>
        <dbReference type="ARBA" id="ARBA00022723"/>
    </source>
</evidence>
<feature type="compositionally biased region" description="Low complexity" evidence="5">
    <location>
        <begin position="145"/>
        <end position="161"/>
    </location>
</feature>
<evidence type="ECO:0000256" key="4">
    <source>
        <dbReference type="PROSITE-ProRule" id="PRU00228"/>
    </source>
</evidence>
<gene>
    <name evidence="8" type="ORF">BOX15_Mlig003737g4</name>
</gene>
<dbReference type="InterPro" id="IPR043145">
    <property type="entry name" value="Znf_ZZ_sf"/>
</dbReference>
<dbReference type="PROSITE" id="PS50135">
    <property type="entry name" value="ZF_ZZ_2"/>
    <property type="match status" value="1"/>
</dbReference>
<accession>A0A267G5A3</accession>
<keyword evidence="3" id="KW-0862">Zinc</keyword>
<name>A0A267G5A3_9PLAT</name>
<dbReference type="GO" id="GO:0008270">
    <property type="term" value="F:zinc ion binding"/>
    <property type="evidence" value="ECO:0007669"/>
    <property type="project" value="UniProtKB-KW"/>
</dbReference>
<feature type="non-terminal residue" evidence="8">
    <location>
        <position position="1"/>
    </location>
</feature>
<dbReference type="InterPro" id="IPR000433">
    <property type="entry name" value="Znf_ZZ"/>
</dbReference>
<dbReference type="OrthoDB" id="2122982at2759"/>
<dbReference type="STRING" id="282301.A0A267G5A3"/>
<dbReference type="PROSITE" id="PS01357">
    <property type="entry name" value="ZF_ZZ_1"/>
    <property type="match status" value="1"/>
</dbReference>
<evidence type="ECO:0000256" key="3">
    <source>
        <dbReference type="ARBA" id="ARBA00022833"/>
    </source>
</evidence>
<dbReference type="Pfam" id="PF00564">
    <property type="entry name" value="PB1"/>
    <property type="match status" value="1"/>
</dbReference>
<feature type="compositionally biased region" description="Basic and acidic residues" evidence="5">
    <location>
        <begin position="199"/>
        <end position="211"/>
    </location>
</feature>
<dbReference type="PROSITE" id="PS51745">
    <property type="entry name" value="PB1"/>
    <property type="match status" value="1"/>
</dbReference>
<evidence type="ECO:0000313" key="8">
    <source>
        <dbReference type="EMBL" id="PAA80499.1"/>
    </source>
</evidence>
<evidence type="ECO:0000256" key="5">
    <source>
        <dbReference type="SAM" id="MobiDB-lite"/>
    </source>
</evidence>
<dbReference type="PANTHER" id="PTHR20930:SF0">
    <property type="entry name" value="PROTEIN ILRUN"/>
    <property type="match status" value="1"/>
</dbReference>
<feature type="region of interest" description="Disordered" evidence="5">
    <location>
        <begin position="183"/>
        <end position="228"/>
    </location>
</feature>
<dbReference type="EMBL" id="NIVC01000578">
    <property type="protein sequence ID" value="PAA80499.1"/>
    <property type="molecule type" value="Genomic_DNA"/>
</dbReference>
<evidence type="ECO:0000259" key="7">
    <source>
        <dbReference type="PROSITE" id="PS51745"/>
    </source>
</evidence>
<dbReference type="Proteomes" id="UP000215902">
    <property type="component" value="Unassembled WGS sequence"/>
</dbReference>
<protein>
    <recommendedName>
        <fullName evidence="10">ZZ-type domain-containing protein</fullName>
    </recommendedName>
</protein>
<dbReference type="SUPFAM" id="SSF57850">
    <property type="entry name" value="RING/U-box"/>
    <property type="match status" value="1"/>
</dbReference>
<proteinExistence type="predicted"/>
<dbReference type="SUPFAM" id="SSF54277">
    <property type="entry name" value="CAD &amp; PB1 domains"/>
    <property type="match status" value="1"/>
</dbReference>
<dbReference type="PANTHER" id="PTHR20930">
    <property type="entry name" value="OVARIAN CARCINOMA ANTIGEN CA125-RELATED"/>
    <property type="match status" value="1"/>
</dbReference>
<evidence type="ECO:0000313" key="9">
    <source>
        <dbReference type="Proteomes" id="UP000215902"/>
    </source>
</evidence>
<dbReference type="SMART" id="SM00291">
    <property type="entry name" value="ZnF_ZZ"/>
    <property type="match status" value="1"/>
</dbReference>
<comment type="caution">
    <text evidence="8">The sequence shown here is derived from an EMBL/GenBank/DDBJ whole genome shotgun (WGS) entry which is preliminary data.</text>
</comment>
<reference evidence="8 9" key="1">
    <citation type="submission" date="2017-06" db="EMBL/GenBank/DDBJ databases">
        <title>A platform for efficient transgenesis in Macrostomum lignano, a flatworm model organism for stem cell research.</title>
        <authorList>
            <person name="Berezikov E."/>
        </authorList>
    </citation>
    <scope>NUCLEOTIDE SEQUENCE [LARGE SCALE GENOMIC DNA]</scope>
    <source>
        <strain evidence="8">DV1</strain>
        <tissue evidence="8">Whole organism</tissue>
    </source>
</reference>
<dbReference type="InterPro" id="IPR000270">
    <property type="entry name" value="PB1_dom"/>
</dbReference>
<dbReference type="Pfam" id="PF00569">
    <property type="entry name" value="ZZ"/>
    <property type="match status" value="1"/>
</dbReference>
<keyword evidence="2 4" id="KW-0863">Zinc-finger</keyword>
<dbReference type="Gene3D" id="3.30.60.90">
    <property type="match status" value="1"/>
</dbReference>
<evidence type="ECO:0000259" key="6">
    <source>
        <dbReference type="PROSITE" id="PS50135"/>
    </source>
</evidence>
<feature type="region of interest" description="Disordered" evidence="5">
    <location>
        <begin position="135"/>
        <end position="161"/>
    </location>
</feature>
<dbReference type="AlphaFoldDB" id="A0A267G5A3"/>
<evidence type="ECO:0008006" key="10">
    <source>
        <dbReference type="Google" id="ProtNLM"/>
    </source>
</evidence>
<organism evidence="8 9">
    <name type="scientific">Macrostomum lignano</name>
    <dbReference type="NCBI Taxonomy" id="282301"/>
    <lineage>
        <taxon>Eukaryota</taxon>
        <taxon>Metazoa</taxon>
        <taxon>Spiralia</taxon>
        <taxon>Lophotrochozoa</taxon>
        <taxon>Platyhelminthes</taxon>
        <taxon>Rhabditophora</taxon>
        <taxon>Macrostomorpha</taxon>
        <taxon>Macrostomida</taxon>
        <taxon>Macrostomidae</taxon>
        <taxon>Macrostomum</taxon>
    </lineage>
</organism>
<keyword evidence="9" id="KW-1185">Reference proteome</keyword>
<feature type="domain" description="ZZ-type" evidence="6">
    <location>
        <begin position="275"/>
        <end position="321"/>
    </location>
</feature>
<keyword evidence="1" id="KW-0479">Metal-binding</keyword>
<dbReference type="SMART" id="SM00666">
    <property type="entry name" value="PB1"/>
    <property type="match status" value="1"/>
</dbReference>
<dbReference type="InterPro" id="IPR053793">
    <property type="entry name" value="PB1-like"/>
</dbReference>
<dbReference type="Gene3D" id="3.10.20.90">
    <property type="entry name" value="Phosphatidylinositol 3-kinase Catalytic Subunit, Chain A, domain 1"/>
    <property type="match status" value="1"/>
</dbReference>
<evidence type="ECO:0000256" key="2">
    <source>
        <dbReference type="ARBA" id="ARBA00022771"/>
    </source>
</evidence>
<feature type="domain" description="PB1" evidence="7">
    <location>
        <begin position="47"/>
        <end position="128"/>
    </location>
</feature>